<keyword evidence="1" id="KW-0677">Repeat</keyword>
<dbReference type="PANTHER" id="PTHR10039">
    <property type="entry name" value="AMELOGENIN"/>
    <property type="match status" value="1"/>
</dbReference>
<dbReference type="SUPFAM" id="SSF52540">
    <property type="entry name" value="P-loop containing nucleoside triphosphate hydrolases"/>
    <property type="match status" value="1"/>
</dbReference>
<comment type="caution">
    <text evidence="4">The sequence shown here is derived from an EMBL/GenBank/DDBJ whole genome shotgun (WGS) entry which is preliminary data.</text>
</comment>
<sequence>MALVLREISGLKPDIRLAQAVSEFEAALTAEQKVTFRASRTAAISTAPTMSDVMRLTAEMDLKATSKHGRIRCFGPRLTNMLQAIQQFAALGDIVVGGSQNLIACGVWSAARMTVHVMTGYLTHLEKLSVLFMTVGRNAPRYQAMAAIYPKSKNLQRYLCEYFIVVTNLCYQLVTWVQKPALNRISTSLRDPDMKSFQADLETWSVSIKEEADLLLSQRFQEEAKENATFRSIVSYRSEYIHHRQKMDKSIRFLDACSQHDYRTTWKQTRKRGTTRTLPSYSEYQKWKSTPHVGDSILFRGKLGAGKSVLLANIIDDLNLVVNAIAIYFFARLDSPDSLSSRTIFGSLARQLLESFVNNSRFDRMFAEPLSQLELDDIIEIFRTIPSHGRPVYIVVDGLDECSTEEQETVLRCLSSIKPNGYKVCISVRTPTESSVWEGQSFEFYESIPEENQDISDFVQVEVDQRVRNKRLVTLDPLLVRDIKQELIDGACGMFLWVALQLDSICSEMSDSAIREAIRDLPRDLTQTYERNLLKSSSSDSKGYHIKIFKLLVGAREPLTTEQLREAASVKTGQTIWSPQQHISNIQAALRFCGCLVMVDEEDDTVRFIHHSARSFCLNSPRNAAEWTFTEREANLAIAETLVTYLSYNIFDTRLSKNVVPKIDANSIPAKVALNVLGEDGLYRVIQLFRNYAALEKVSHIIRKLFASNSRISSRKQDVLLRMACIWEHCDVKEILLRFSTSPDASTLGEGCLDIALHGLFADRERLIWTLLQFGAQPTTETVDQALEMRYWNLASYFLTQVKPNSSKPHFNSVTSSDSAATIDSFLTSAWLREDLHDPITQHCQLHLYGSYGWEKYQFYFGPPGVRDRYDPYWEAVRAAKARHSQFTTTHAPGYAQTYDQSPDTQGETTLAVEVTVFMVDLKNSDQDQTPCLGLTTPSSLDAISEITRRWHSTSHSLDLLNTDENSVMMTHYENYYPIWDSISRNGGLGRWLLPDSFWDTPKIRQVVEQRRYLMRKQVEDAHRGIHILNKCISLLLLLPGSTAEDFDEVHLQSMLSERLWFPNGLSSDLAYMCLRIQWLRALRAMFDRGLLTKTSITEQMLVEMGSMADVLPGMIEMYKGMESRLYYHRIMPNILEAAFLGAEGREVLAGLLCQMHQWTIEVCYWIETMDTEVFMFSMGENAPLSFARAFQSFREVGATDEDMERLERSLDVARGKVPELE</sequence>
<dbReference type="PANTHER" id="PTHR10039:SF10">
    <property type="entry name" value="NACHT DOMAIN-CONTAINING PROTEIN"/>
    <property type="match status" value="1"/>
</dbReference>
<feature type="domain" description="GPI inositol-deacylase winged helix" evidence="2">
    <location>
        <begin position="546"/>
        <end position="624"/>
    </location>
</feature>
<dbReference type="InterPro" id="IPR027417">
    <property type="entry name" value="P-loop_NTPase"/>
</dbReference>
<evidence type="ECO:0000313" key="5">
    <source>
        <dbReference type="Proteomes" id="UP000750502"/>
    </source>
</evidence>
<organism evidence="4 5">
    <name type="scientific">Fusarium xylarioides</name>
    <dbReference type="NCBI Taxonomy" id="221167"/>
    <lineage>
        <taxon>Eukaryota</taxon>
        <taxon>Fungi</taxon>
        <taxon>Dikarya</taxon>
        <taxon>Ascomycota</taxon>
        <taxon>Pezizomycotina</taxon>
        <taxon>Sordariomycetes</taxon>
        <taxon>Hypocreomycetidae</taxon>
        <taxon>Hypocreales</taxon>
        <taxon>Nectriaceae</taxon>
        <taxon>Fusarium</taxon>
        <taxon>Fusarium fujikuroi species complex</taxon>
    </lineage>
</organism>
<dbReference type="EMBL" id="JADFTT010000277">
    <property type="protein sequence ID" value="KAG5763934.1"/>
    <property type="molecule type" value="Genomic_DNA"/>
</dbReference>
<evidence type="ECO:0000259" key="3">
    <source>
        <dbReference type="Pfam" id="PF24883"/>
    </source>
</evidence>
<evidence type="ECO:0000256" key="1">
    <source>
        <dbReference type="ARBA" id="ARBA00022737"/>
    </source>
</evidence>
<reference evidence="4" key="1">
    <citation type="journal article" date="2020" name="bioRxiv">
        <title>Historical genomics reveals the evolutionary mechanisms behind multiple outbreaks of the host-specific coffee wilt pathogen Fusarium xylarioides.</title>
        <authorList>
            <person name="Peck D."/>
            <person name="Nowell R.W."/>
            <person name="Flood J."/>
            <person name="Ryan M.J."/>
            <person name="Barraclough T.G."/>
        </authorList>
    </citation>
    <scope>NUCLEOTIDE SEQUENCE</scope>
    <source>
        <strain evidence="4">IMI 127659i</strain>
    </source>
</reference>
<dbReference type="Gene3D" id="3.40.50.300">
    <property type="entry name" value="P-loop containing nucleotide triphosphate hydrolases"/>
    <property type="match status" value="1"/>
</dbReference>
<evidence type="ECO:0008006" key="6">
    <source>
        <dbReference type="Google" id="ProtNLM"/>
    </source>
</evidence>
<evidence type="ECO:0000313" key="4">
    <source>
        <dbReference type="EMBL" id="KAG5763934.1"/>
    </source>
</evidence>
<proteinExistence type="predicted"/>
<feature type="domain" description="Nephrocystin 3-like N-terminal" evidence="3">
    <location>
        <begin position="273"/>
        <end position="426"/>
    </location>
</feature>
<dbReference type="InterPro" id="IPR054471">
    <property type="entry name" value="GPIID_WHD"/>
</dbReference>
<dbReference type="OrthoDB" id="7464126at2759"/>
<dbReference type="AlphaFoldDB" id="A0A9P7HXI5"/>
<dbReference type="Proteomes" id="UP000750502">
    <property type="component" value="Unassembled WGS sequence"/>
</dbReference>
<protein>
    <recommendedName>
        <fullName evidence="6">NACHT domain-containing protein</fullName>
    </recommendedName>
</protein>
<accession>A0A9P7HXI5</accession>
<evidence type="ECO:0000259" key="2">
    <source>
        <dbReference type="Pfam" id="PF22939"/>
    </source>
</evidence>
<dbReference type="InterPro" id="IPR056884">
    <property type="entry name" value="NPHP3-like_N"/>
</dbReference>
<dbReference type="Pfam" id="PF22939">
    <property type="entry name" value="WHD_GPIID"/>
    <property type="match status" value="1"/>
</dbReference>
<gene>
    <name evidence="4" type="ORF">H9Q72_007985</name>
</gene>
<reference evidence="4" key="2">
    <citation type="submission" date="2020-10" db="EMBL/GenBank/DDBJ databases">
        <authorList>
            <person name="Peck L.D."/>
            <person name="Nowell R.W."/>
            <person name="Flood J."/>
            <person name="Ryan M.J."/>
            <person name="Barraclough T.G."/>
        </authorList>
    </citation>
    <scope>NUCLEOTIDE SEQUENCE</scope>
    <source>
        <strain evidence="4">IMI 127659i</strain>
    </source>
</reference>
<name>A0A9P7HXI5_9HYPO</name>
<dbReference type="Pfam" id="PF24883">
    <property type="entry name" value="NPHP3_N"/>
    <property type="match status" value="1"/>
</dbReference>
<keyword evidence="5" id="KW-1185">Reference proteome</keyword>